<keyword evidence="2" id="KW-0732">Signal</keyword>
<organism evidence="4">
    <name type="scientific">Calcidiscus leptoporus</name>
    <dbReference type="NCBI Taxonomy" id="127549"/>
    <lineage>
        <taxon>Eukaryota</taxon>
        <taxon>Haptista</taxon>
        <taxon>Haptophyta</taxon>
        <taxon>Prymnesiophyceae</taxon>
        <taxon>Coccolithales</taxon>
        <taxon>Calcidiscaceae</taxon>
        <taxon>Calcidiscus</taxon>
    </lineage>
</organism>
<feature type="signal peptide" evidence="2">
    <location>
        <begin position="1"/>
        <end position="25"/>
    </location>
</feature>
<dbReference type="PANTHER" id="PTHR45295">
    <property type="entry name" value="CHAPERONE PROTEIN DNAJ C76, CHLOROPLASTIC"/>
    <property type="match status" value="1"/>
</dbReference>
<name>A0A7S0ILN4_9EUKA</name>
<dbReference type="PANTHER" id="PTHR45295:SF1">
    <property type="entry name" value="CHAPERONE PROTEIN DNAJ C76, CHLOROPLASTIC"/>
    <property type="match status" value="1"/>
</dbReference>
<dbReference type="PROSITE" id="PS51379">
    <property type="entry name" value="4FE4S_FER_2"/>
    <property type="match status" value="1"/>
</dbReference>
<dbReference type="InterPro" id="IPR017896">
    <property type="entry name" value="4Fe4S_Fe-S-bd"/>
</dbReference>
<feature type="domain" description="4Fe-4S ferredoxin-type" evidence="3">
    <location>
        <begin position="101"/>
        <end position="129"/>
    </location>
</feature>
<protein>
    <recommendedName>
        <fullName evidence="3">4Fe-4S ferredoxin-type domain-containing protein</fullName>
    </recommendedName>
</protein>
<feature type="chain" id="PRO_5030589522" description="4Fe-4S ferredoxin-type domain-containing protein" evidence="2">
    <location>
        <begin position="26"/>
        <end position="333"/>
    </location>
</feature>
<feature type="region of interest" description="Disordered" evidence="1">
    <location>
        <begin position="29"/>
        <end position="55"/>
    </location>
</feature>
<feature type="compositionally biased region" description="Basic and acidic residues" evidence="1">
    <location>
        <begin position="39"/>
        <end position="55"/>
    </location>
</feature>
<evidence type="ECO:0000256" key="1">
    <source>
        <dbReference type="SAM" id="MobiDB-lite"/>
    </source>
</evidence>
<reference evidence="4" key="1">
    <citation type="submission" date="2021-01" db="EMBL/GenBank/DDBJ databases">
        <authorList>
            <person name="Corre E."/>
            <person name="Pelletier E."/>
            <person name="Niang G."/>
            <person name="Scheremetjew M."/>
            <person name="Finn R."/>
            <person name="Kale V."/>
            <person name="Holt S."/>
            <person name="Cochrane G."/>
            <person name="Meng A."/>
            <person name="Brown T."/>
            <person name="Cohen L."/>
        </authorList>
    </citation>
    <scope>NUCLEOTIDE SEQUENCE</scope>
    <source>
        <strain evidence="4">RCC1130</strain>
    </source>
</reference>
<dbReference type="Pfam" id="PF13370">
    <property type="entry name" value="Fer4_13"/>
    <property type="match status" value="1"/>
</dbReference>
<dbReference type="SUPFAM" id="SSF54862">
    <property type="entry name" value="4Fe-4S ferredoxins"/>
    <property type="match status" value="1"/>
</dbReference>
<evidence type="ECO:0000259" key="3">
    <source>
        <dbReference type="PROSITE" id="PS51379"/>
    </source>
</evidence>
<dbReference type="Gene3D" id="3.30.70.20">
    <property type="match status" value="1"/>
</dbReference>
<dbReference type="AlphaFoldDB" id="A0A7S0ILN4"/>
<sequence length="333" mass="36395">MRRHAASFQSPLCLLLLLHCEQAPAAKQSAPTSLRAGHARRDGRSRVPRMVSREDAESNRRLVEALFGSVSEAEEALVKDKSIPSHQQLDYNEDGEPSLLRFVYVDEPECIGCTYCADVARNTFFMEEGAGRARAFAQGGDDPEVVLEAIDCCPVNCISFVDLEDLTILETERDGETINQRSAGLRHGDRASTMNRREPTKAKLSSGMMCCNNCPSKGCKECPMYGVGQNPLYKARVEARLAKQEASGEAKRAREEDAKALKVWALFEEQEPSPIQPDEDAGLTSSGELGVDVVPAVQEVEEALDAADVAQSEIVTALFADSYGGFETLEENS</sequence>
<accession>A0A7S0ILN4</accession>
<evidence type="ECO:0000256" key="2">
    <source>
        <dbReference type="SAM" id="SignalP"/>
    </source>
</evidence>
<evidence type="ECO:0000313" key="4">
    <source>
        <dbReference type="EMBL" id="CAD8525622.1"/>
    </source>
</evidence>
<proteinExistence type="predicted"/>
<dbReference type="EMBL" id="HBER01003010">
    <property type="protein sequence ID" value="CAD8525622.1"/>
    <property type="molecule type" value="Transcribed_RNA"/>
</dbReference>
<gene>
    <name evidence="4" type="ORF">CLEP1334_LOCUS1573</name>
</gene>